<keyword evidence="2" id="KW-0408">Iron</keyword>
<reference evidence="4" key="1">
    <citation type="submission" date="2018-05" db="EMBL/GenBank/DDBJ databases">
        <title>Draft genome of Mucuna pruriens seed.</title>
        <authorList>
            <person name="Nnadi N.E."/>
            <person name="Vos R."/>
            <person name="Hasami M.H."/>
            <person name="Devisetty U.K."/>
            <person name="Aguiy J.C."/>
        </authorList>
    </citation>
    <scope>NUCLEOTIDE SEQUENCE [LARGE SCALE GENOMIC DNA]</scope>
    <source>
        <strain evidence="4">JCA_2017</strain>
    </source>
</reference>
<evidence type="ECO:0000256" key="1">
    <source>
        <dbReference type="ARBA" id="ARBA00022723"/>
    </source>
</evidence>
<dbReference type="EMBL" id="QJKJ01016547">
    <property type="protein sequence ID" value="RDX60829.1"/>
    <property type="molecule type" value="Genomic_DNA"/>
</dbReference>
<dbReference type="AlphaFoldDB" id="A0A371E462"/>
<keyword evidence="1" id="KW-0479">Metal-binding</keyword>
<dbReference type="Gene3D" id="2.60.120.330">
    <property type="entry name" value="B-lactam Antibiotic, Isopenicillin N Synthase, Chain"/>
    <property type="match status" value="1"/>
</dbReference>
<dbReference type="PANTHER" id="PTHR47990">
    <property type="entry name" value="2-OXOGLUTARATE (2OG) AND FE(II)-DEPENDENT OXYGENASE SUPERFAMILY PROTEIN-RELATED"/>
    <property type="match status" value="1"/>
</dbReference>
<evidence type="ECO:0000256" key="2">
    <source>
        <dbReference type="ARBA" id="ARBA00023004"/>
    </source>
</evidence>
<dbReference type="Proteomes" id="UP000257109">
    <property type="component" value="Unassembled WGS sequence"/>
</dbReference>
<name>A0A371E462_MUCPR</name>
<dbReference type="InterPro" id="IPR027443">
    <property type="entry name" value="IPNS-like_sf"/>
</dbReference>
<feature type="domain" description="Non-haem dioxygenase N-terminal" evidence="3">
    <location>
        <begin position="13"/>
        <end position="72"/>
    </location>
</feature>
<keyword evidence="5" id="KW-1185">Reference proteome</keyword>
<proteinExistence type="predicted"/>
<comment type="caution">
    <text evidence="4">The sequence shown here is derived from an EMBL/GenBank/DDBJ whole genome shotgun (WGS) entry which is preliminary data.</text>
</comment>
<dbReference type="InterPro" id="IPR026992">
    <property type="entry name" value="DIOX_N"/>
</dbReference>
<evidence type="ECO:0000259" key="3">
    <source>
        <dbReference type="Pfam" id="PF14226"/>
    </source>
</evidence>
<evidence type="ECO:0000313" key="4">
    <source>
        <dbReference type="EMBL" id="RDX60829.1"/>
    </source>
</evidence>
<accession>A0A371E462</accession>
<dbReference type="Pfam" id="PF14226">
    <property type="entry name" value="DIOX_N"/>
    <property type="match status" value="1"/>
</dbReference>
<organism evidence="4 5">
    <name type="scientific">Mucuna pruriens</name>
    <name type="common">Velvet bean</name>
    <name type="synonym">Dolichos pruriens</name>
    <dbReference type="NCBI Taxonomy" id="157652"/>
    <lineage>
        <taxon>Eukaryota</taxon>
        <taxon>Viridiplantae</taxon>
        <taxon>Streptophyta</taxon>
        <taxon>Embryophyta</taxon>
        <taxon>Tracheophyta</taxon>
        <taxon>Spermatophyta</taxon>
        <taxon>Magnoliopsida</taxon>
        <taxon>eudicotyledons</taxon>
        <taxon>Gunneridae</taxon>
        <taxon>Pentapetalae</taxon>
        <taxon>rosids</taxon>
        <taxon>fabids</taxon>
        <taxon>Fabales</taxon>
        <taxon>Fabaceae</taxon>
        <taxon>Papilionoideae</taxon>
        <taxon>50 kb inversion clade</taxon>
        <taxon>NPAAA clade</taxon>
        <taxon>indigoferoid/millettioid clade</taxon>
        <taxon>Phaseoleae</taxon>
        <taxon>Mucuna</taxon>
    </lineage>
</organism>
<dbReference type="GO" id="GO:0046872">
    <property type="term" value="F:metal ion binding"/>
    <property type="evidence" value="ECO:0007669"/>
    <property type="project" value="UniProtKB-KW"/>
</dbReference>
<dbReference type="STRING" id="157652.A0A371E462"/>
<sequence>MVLGSRNRKRSEVPVVDLSGERSEVRKVIVKACEEYGLFKVINHGISHQVIAKTEEAGFAFFHKPVAQKKLAAPAYGCKNIGFNGDVGELEYLLFSATTHSISQISKTISTDPLNTSFGF</sequence>
<feature type="non-terminal residue" evidence="4">
    <location>
        <position position="1"/>
    </location>
</feature>
<protein>
    <submittedName>
        <fullName evidence="4">Gibberellin 2-beta-dioxygenase 2</fullName>
    </submittedName>
</protein>
<dbReference type="GO" id="GO:0051213">
    <property type="term" value="F:dioxygenase activity"/>
    <property type="evidence" value="ECO:0007669"/>
    <property type="project" value="UniProtKB-KW"/>
</dbReference>
<dbReference type="SUPFAM" id="SSF51197">
    <property type="entry name" value="Clavaminate synthase-like"/>
    <property type="match status" value="1"/>
</dbReference>
<gene>
    <name evidence="4" type="primary">GA2OX2</name>
    <name evidence="4" type="ORF">CR513_60997</name>
</gene>
<dbReference type="InterPro" id="IPR050231">
    <property type="entry name" value="Iron_ascorbate_oxido_reductase"/>
</dbReference>
<dbReference type="OrthoDB" id="288590at2759"/>
<evidence type="ECO:0000313" key="5">
    <source>
        <dbReference type="Proteomes" id="UP000257109"/>
    </source>
</evidence>